<protein>
    <submittedName>
        <fullName evidence="1">Uncharacterized protein</fullName>
    </submittedName>
</protein>
<dbReference type="AlphaFoldDB" id="A0A9D1Y1B5"/>
<accession>A0A9D1Y1B5</accession>
<organism evidence="1 2">
    <name type="scientific">Candidatus Gemmiger excrementipullorum</name>
    <dbReference type="NCBI Taxonomy" id="2838610"/>
    <lineage>
        <taxon>Bacteria</taxon>
        <taxon>Bacillati</taxon>
        <taxon>Bacillota</taxon>
        <taxon>Clostridia</taxon>
        <taxon>Eubacteriales</taxon>
        <taxon>Gemmiger</taxon>
    </lineage>
</organism>
<gene>
    <name evidence="1" type="ORF">H9846_06915</name>
</gene>
<name>A0A9D1Y1B5_9FIRM</name>
<reference evidence="1" key="1">
    <citation type="journal article" date="2021" name="PeerJ">
        <title>Extensive microbial diversity within the chicken gut microbiome revealed by metagenomics and culture.</title>
        <authorList>
            <person name="Gilroy R."/>
            <person name="Ravi A."/>
            <person name="Getino M."/>
            <person name="Pursley I."/>
            <person name="Horton D.L."/>
            <person name="Alikhan N.F."/>
            <person name="Baker D."/>
            <person name="Gharbi K."/>
            <person name="Hall N."/>
            <person name="Watson M."/>
            <person name="Adriaenssens E.M."/>
            <person name="Foster-Nyarko E."/>
            <person name="Jarju S."/>
            <person name="Secka A."/>
            <person name="Antonio M."/>
            <person name="Oren A."/>
            <person name="Chaudhuri R.R."/>
            <person name="La Ragione R."/>
            <person name="Hildebrand F."/>
            <person name="Pallen M.J."/>
        </authorList>
    </citation>
    <scope>NUCLEOTIDE SEQUENCE</scope>
    <source>
        <strain evidence="1">ChiHecec2B26-7398</strain>
    </source>
</reference>
<reference evidence="1" key="2">
    <citation type="submission" date="2021-04" db="EMBL/GenBank/DDBJ databases">
        <authorList>
            <person name="Gilroy R."/>
        </authorList>
    </citation>
    <scope>NUCLEOTIDE SEQUENCE</scope>
    <source>
        <strain evidence="1">ChiHecec2B26-7398</strain>
    </source>
</reference>
<comment type="caution">
    <text evidence="1">The sequence shown here is derived from an EMBL/GenBank/DDBJ whole genome shotgun (WGS) entry which is preliminary data.</text>
</comment>
<dbReference type="Proteomes" id="UP000886751">
    <property type="component" value="Unassembled WGS sequence"/>
</dbReference>
<dbReference type="EMBL" id="DXEI01000103">
    <property type="protein sequence ID" value="HIX95172.1"/>
    <property type="molecule type" value="Genomic_DNA"/>
</dbReference>
<evidence type="ECO:0000313" key="1">
    <source>
        <dbReference type="EMBL" id="HIX95172.1"/>
    </source>
</evidence>
<evidence type="ECO:0000313" key="2">
    <source>
        <dbReference type="Proteomes" id="UP000886751"/>
    </source>
</evidence>
<sequence length="49" mass="5533">MKNEKIKMKNAGAARSAAGFKICMAFFSVRRGRMHAARERLPYVTVFAL</sequence>
<proteinExistence type="predicted"/>